<evidence type="ECO:0000313" key="3">
    <source>
        <dbReference type="Proteomes" id="UP001461498"/>
    </source>
</evidence>
<gene>
    <name evidence="2" type="ORF">O3M35_011357</name>
</gene>
<evidence type="ECO:0000256" key="1">
    <source>
        <dbReference type="SAM" id="MobiDB-lite"/>
    </source>
</evidence>
<comment type="caution">
    <text evidence="2">The sequence shown here is derived from an EMBL/GenBank/DDBJ whole genome shotgun (WGS) entry which is preliminary data.</text>
</comment>
<sequence length="105" mass="12019">MLDKSDLPLLHENKDSVDSETVEKEQKNGEAEKEKQISEIKVEETDVEQSSAEEANKEVKKEVSEECSYDPECHLRMKLLKDYLDNACKQLNGYIKIKKSDVGNT</sequence>
<proteinExistence type="predicted"/>
<feature type="region of interest" description="Disordered" evidence="1">
    <location>
        <begin position="1"/>
        <end position="63"/>
    </location>
</feature>
<evidence type="ECO:0000313" key="2">
    <source>
        <dbReference type="EMBL" id="KAK9502624.1"/>
    </source>
</evidence>
<dbReference type="Proteomes" id="UP001461498">
    <property type="component" value="Unassembled WGS sequence"/>
</dbReference>
<reference evidence="2 3" key="1">
    <citation type="submission" date="2022-12" db="EMBL/GenBank/DDBJ databases">
        <title>Chromosome-level genome assembly of true bugs.</title>
        <authorList>
            <person name="Ma L."/>
            <person name="Li H."/>
        </authorList>
    </citation>
    <scope>NUCLEOTIDE SEQUENCE [LARGE SCALE GENOMIC DNA]</scope>
    <source>
        <strain evidence="2">Lab_2022b</strain>
    </source>
</reference>
<dbReference type="AlphaFoldDB" id="A0AAW1CVG9"/>
<accession>A0AAW1CVG9</accession>
<name>A0AAW1CVG9_9HEMI</name>
<feature type="compositionally biased region" description="Basic and acidic residues" evidence="1">
    <location>
        <begin position="54"/>
        <end position="63"/>
    </location>
</feature>
<feature type="compositionally biased region" description="Basic and acidic residues" evidence="1">
    <location>
        <begin position="1"/>
        <end position="44"/>
    </location>
</feature>
<protein>
    <submittedName>
        <fullName evidence="2">Uncharacterized protein</fullName>
    </submittedName>
</protein>
<keyword evidence="3" id="KW-1185">Reference proteome</keyword>
<organism evidence="2 3">
    <name type="scientific">Rhynocoris fuscipes</name>
    <dbReference type="NCBI Taxonomy" id="488301"/>
    <lineage>
        <taxon>Eukaryota</taxon>
        <taxon>Metazoa</taxon>
        <taxon>Ecdysozoa</taxon>
        <taxon>Arthropoda</taxon>
        <taxon>Hexapoda</taxon>
        <taxon>Insecta</taxon>
        <taxon>Pterygota</taxon>
        <taxon>Neoptera</taxon>
        <taxon>Paraneoptera</taxon>
        <taxon>Hemiptera</taxon>
        <taxon>Heteroptera</taxon>
        <taxon>Panheteroptera</taxon>
        <taxon>Cimicomorpha</taxon>
        <taxon>Reduviidae</taxon>
        <taxon>Harpactorinae</taxon>
        <taxon>Harpactorini</taxon>
        <taxon>Rhynocoris</taxon>
    </lineage>
</organism>
<dbReference type="EMBL" id="JAPXFL010000008">
    <property type="protein sequence ID" value="KAK9502624.1"/>
    <property type="molecule type" value="Genomic_DNA"/>
</dbReference>